<organism evidence="5">
    <name type="scientific">Aphanomyces astaci</name>
    <name type="common">Crayfish plague agent</name>
    <dbReference type="NCBI Taxonomy" id="112090"/>
    <lineage>
        <taxon>Eukaryota</taxon>
        <taxon>Sar</taxon>
        <taxon>Stramenopiles</taxon>
        <taxon>Oomycota</taxon>
        <taxon>Saprolegniomycetes</taxon>
        <taxon>Saprolegniales</taxon>
        <taxon>Verrucalvaceae</taxon>
        <taxon>Aphanomyces</taxon>
    </lineage>
</organism>
<gene>
    <name evidence="5" type="ORF">H257_12781</name>
</gene>
<name>W4FWP2_APHAT</name>
<dbReference type="STRING" id="112090.W4FWP2"/>
<dbReference type="SUPFAM" id="SSF53335">
    <property type="entry name" value="S-adenosyl-L-methionine-dependent methyltransferases"/>
    <property type="match status" value="1"/>
</dbReference>
<dbReference type="InterPro" id="IPR059073">
    <property type="entry name" value="TRMT11_N"/>
</dbReference>
<dbReference type="InterPro" id="IPR002052">
    <property type="entry name" value="DNA_methylase_N6_adenine_CS"/>
</dbReference>
<evidence type="ECO:0000256" key="3">
    <source>
        <dbReference type="SAM" id="MobiDB-lite"/>
    </source>
</evidence>
<dbReference type="GO" id="GO:0008168">
    <property type="term" value="F:methyltransferase activity"/>
    <property type="evidence" value="ECO:0007669"/>
    <property type="project" value="UniProtKB-KW"/>
</dbReference>
<accession>W4FWP2</accession>
<dbReference type="PANTHER" id="PTHR13370">
    <property type="entry name" value="RNA METHYLASE-RELATED"/>
    <property type="match status" value="1"/>
</dbReference>
<dbReference type="AlphaFoldDB" id="W4FWP2"/>
<feature type="domain" description="tRNA (guanine(10)-N(2))-methyltransferase TRMT11 N-terminal" evidence="4">
    <location>
        <begin position="3"/>
        <end position="175"/>
    </location>
</feature>
<dbReference type="EMBL" id="KI913156">
    <property type="protein sequence ID" value="ETV71950.1"/>
    <property type="molecule type" value="Genomic_DNA"/>
</dbReference>
<feature type="region of interest" description="Disordered" evidence="3">
    <location>
        <begin position="398"/>
        <end position="418"/>
    </location>
</feature>
<evidence type="ECO:0000256" key="2">
    <source>
        <dbReference type="ARBA" id="ARBA00022679"/>
    </source>
</evidence>
<dbReference type="PANTHER" id="PTHR13370:SF3">
    <property type="entry name" value="TRNA (GUANINE(10)-N2)-METHYLTRANSFERASE HOMOLOG"/>
    <property type="match status" value="1"/>
</dbReference>
<protein>
    <recommendedName>
        <fullName evidence="4">tRNA (guanine(10)-N(2))-methyltransferase TRMT11 N-terminal domain-containing protein</fullName>
    </recommendedName>
</protein>
<keyword evidence="1" id="KW-0489">Methyltransferase</keyword>
<dbReference type="OrthoDB" id="333024at2759"/>
<dbReference type="PIRSF" id="PIRSF017259">
    <property type="entry name" value="tRNA_mtfrase_TRM11"/>
    <property type="match status" value="1"/>
</dbReference>
<dbReference type="VEuPathDB" id="FungiDB:H257_12781"/>
<evidence type="ECO:0000259" key="4">
    <source>
        <dbReference type="Pfam" id="PF25904"/>
    </source>
</evidence>
<dbReference type="GeneID" id="20814777"/>
<dbReference type="GO" id="GO:0003676">
    <property type="term" value="F:nucleic acid binding"/>
    <property type="evidence" value="ECO:0007669"/>
    <property type="project" value="InterPro"/>
</dbReference>
<dbReference type="PROSITE" id="PS00092">
    <property type="entry name" value="N6_MTASE"/>
    <property type="match status" value="1"/>
</dbReference>
<evidence type="ECO:0000313" key="5">
    <source>
        <dbReference type="EMBL" id="ETV71950.1"/>
    </source>
</evidence>
<dbReference type="Gene3D" id="3.40.50.150">
    <property type="entry name" value="Vaccinia Virus protein VP39"/>
    <property type="match status" value="1"/>
</dbReference>
<dbReference type="Pfam" id="PF25904">
    <property type="entry name" value="Tmrp11_N"/>
    <property type="match status" value="1"/>
</dbReference>
<proteinExistence type="predicted"/>
<keyword evidence="2" id="KW-0808">Transferase</keyword>
<reference evidence="5" key="1">
    <citation type="submission" date="2013-12" db="EMBL/GenBank/DDBJ databases">
        <title>The Genome Sequence of Aphanomyces astaci APO3.</title>
        <authorList>
            <consortium name="The Broad Institute Genomics Platform"/>
            <person name="Russ C."/>
            <person name="Tyler B."/>
            <person name="van West P."/>
            <person name="Dieguez-Uribeondo J."/>
            <person name="Young S.K."/>
            <person name="Zeng Q."/>
            <person name="Gargeya S."/>
            <person name="Fitzgerald M."/>
            <person name="Abouelleil A."/>
            <person name="Alvarado L."/>
            <person name="Chapman S.B."/>
            <person name="Gainer-Dewar J."/>
            <person name="Goldberg J."/>
            <person name="Griggs A."/>
            <person name="Gujja S."/>
            <person name="Hansen M."/>
            <person name="Howarth C."/>
            <person name="Imamovic A."/>
            <person name="Ireland A."/>
            <person name="Larimer J."/>
            <person name="McCowan C."/>
            <person name="Murphy C."/>
            <person name="Pearson M."/>
            <person name="Poon T.W."/>
            <person name="Priest M."/>
            <person name="Roberts A."/>
            <person name="Saif S."/>
            <person name="Shea T."/>
            <person name="Sykes S."/>
            <person name="Wortman J."/>
            <person name="Nusbaum C."/>
            <person name="Birren B."/>
        </authorList>
    </citation>
    <scope>NUCLEOTIDE SEQUENCE [LARGE SCALE GENOMIC DNA]</scope>
    <source>
        <strain evidence="5">APO3</strain>
    </source>
</reference>
<dbReference type="GO" id="GO:0032259">
    <property type="term" value="P:methylation"/>
    <property type="evidence" value="ECO:0007669"/>
    <property type="project" value="UniProtKB-KW"/>
</dbReference>
<dbReference type="RefSeq" id="XP_009838393.1">
    <property type="nucleotide sequence ID" value="XM_009840091.1"/>
</dbReference>
<dbReference type="GO" id="GO:0005737">
    <property type="term" value="C:cytoplasm"/>
    <property type="evidence" value="ECO:0007669"/>
    <property type="project" value="TreeGrafter"/>
</dbReference>
<dbReference type="InterPro" id="IPR029063">
    <property type="entry name" value="SAM-dependent_MTases_sf"/>
</dbReference>
<evidence type="ECO:0000256" key="1">
    <source>
        <dbReference type="ARBA" id="ARBA00022603"/>
    </source>
</evidence>
<sequence length="444" mass="49348">MPRYVVYFYHRYVDFRFAEFDAVLKMQGIHDPSTVYAHPPTALDGTTQSPFVQVTLPSDEVAAAISARCVLVKGIYGLLASGATYDDVLQQVLAEQSPLHPADGTWSFWVDCFGLRLSLQEQDARRLRITSVLDFPGVVQLKNAQFAYWLFEDKGVLTSEVNVKQVIFARQVTATSHDSASTRHLIDKHRLKKRKFIGPTSMDHELSLLMANLALVVPSTFVCDPFVGTASVLVACAQFGAMCVGGDIDPQPLLGTRPGINIAANFAQYDLPAPDLLRWDVAHPPLDQRHNSMRLQFDAIVCDPPYGMRESAQSTSVAIGKVTALPPHAILPPLLLFAATHLAPRGRLVYVMACQRRDTNDYAQHVPSHPRLRQLHVCVQEMTRKWVRLFVILERMEEEGENAEPKTPSEGSRRPIVPLSTELSDVLEDVRGPIKRTCGPSCAQ</sequence>